<evidence type="ECO:0000313" key="2">
    <source>
        <dbReference type="Proteomes" id="UP000308186"/>
    </source>
</evidence>
<protein>
    <submittedName>
        <fullName evidence="1">DUF2800 domain-containing protein</fullName>
    </submittedName>
</protein>
<proteinExistence type="predicted"/>
<accession>A0AAX2UZM7</accession>
<evidence type="ECO:0000313" key="1">
    <source>
        <dbReference type="EMBL" id="TNF65653.1"/>
    </source>
</evidence>
<sequence length="373" mass="41703">MTPRLAVPAWGAASWVACPYWPTALQNSVDEQTPDRIFGKCAHWVASRMLNSEAVNLGQPIPGYTGQEVTLEMVSAARVFVDDVVATMHGQPLYVEQQLTMIGRLEPVGVVRPDAFGWVTGSQLNVYEFKAGREYVSAFSNWQMILYVRAILDTWQIDGWREQGITVCFRVAQPRNYDREGQVREWKVRASDLRAYWNILENAAEEATSPNPVARTGVSQCRRCPGRVRCSTFQRHAYMEASHVGDGMPFDLDGNALGLELRALEDARAILDARITGLEQEAAAKINKGEIVNGYALESGYSRRYWTIPDHAVSTLGALYGVKTTVEKPVTPKQAQDAGLPAEYVNRYSDRARTEAKLIRVENSQVRKAFGRN</sequence>
<name>A0AAX2UZM7_STRSL</name>
<dbReference type="Proteomes" id="UP000308186">
    <property type="component" value="Unassembled WGS sequence"/>
</dbReference>
<dbReference type="Pfam" id="PF10926">
    <property type="entry name" value="DUF2800"/>
    <property type="match status" value="1"/>
</dbReference>
<dbReference type="AlphaFoldDB" id="A0AAX2UZM7"/>
<organism evidence="1 2">
    <name type="scientific">Streptococcus salivarius</name>
    <dbReference type="NCBI Taxonomy" id="1304"/>
    <lineage>
        <taxon>Bacteria</taxon>
        <taxon>Bacillati</taxon>
        <taxon>Bacillota</taxon>
        <taxon>Bacilli</taxon>
        <taxon>Lactobacillales</taxon>
        <taxon>Streptococcaceae</taxon>
        <taxon>Streptococcus</taxon>
    </lineage>
</organism>
<reference evidence="1 2" key="1">
    <citation type="submission" date="2019-06" db="EMBL/GenBank/DDBJ databases">
        <title>Genome Announcement To Ensure Probiotic Safety of Streptococcus salivarius UBSS01.</title>
        <authorList>
            <person name="Sulthana A."/>
            <person name="Lakshmi S.G."/>
            <person name="Madempudi R.S."/>
        </authorList>
    </citation>
    <scope>NUCLEOTIDE SEQUENCE [LARGE SCALE GENOMIC DNA]</scope>
    <source>
        <strain evidence="1 2">UBSS01</strain>
    </source>
</reference>
<comment type="caution">
    <text evidence="1">The sequence shown here is derived from an EMBL/GenBank/DDBJ whole genome shotgun (WGS) entry which is preliminary data.</text>
</comment>
<dbReference type="RefSeq" id="WP_139724890.1">
    <property type="nucleotide sequence ID" value="NZ_VDCW01000026.1"/>
</dbReference>
<gene>
    <name evidence="1" type="ORF">FBF48_10385</name>
</gene>
<dbReference type="InterPro" id="IPR021229">
    <property type="entry name" value="DUF2800"/>
</dbReference>
<dbReference type="PROSITE" id="PS51257">
    <property type="entry name" value="PROKAR_LIPOPROTEIN"/>
    <property type="match status" value="1"/>
</dbReference>
<dbReference type="EMBL" id="VDCW01000026">
    <property type="protein sequence ID" value="TNF65653.1"/>
    <property type="molecule type" value="Genomic_DNA"/>
</dbReference>